<dbReference type="PANTHER" id="PTHR39624:SF2">
    <property type="entry name" value="OSMC-LIKE PROTEIN"/>
    <property type="match status" value="1"/>
</dbReference>
<dbReference type="RefSeq" id="WP_221423828.1">
    <property type="nucleotide sequence ID" value="NZ_CP081297.1"/>
</dbReference>
<protein>
    <submittedName>
        <fullName evidence="2">Bifunctional alpha/beta hydrolase/OsmC family protein</fullName>
    </submittedName>
</protein>
<keyword evidence="2" id="KW-0378">Hydrolase</keyword>
<evidence type="ECO:0000313" key="3">
    <source>
        <dbReference type="Proteomes" id="UP000824280"/>
    </source>
</evidence>
<gene>
    <name evidence="2" type="ORF">K3166_06440</name>
</gene>
<dbReference type="GO" id="GO:0016787">
    <property type="term" value="F:hydrolase activity"/>
    <property type="evidence" value="ECO:0007669"/>
    <property type="project" value="UniProtKB-KW"/>
</dbReference>
<dbReference type="PANTHER" id="PTHR39624">
    <property type="entry name" value="PROTEIN INVOLVED IN RIMO-MEDIATED BETA-METHYLTHIOLATION OF RIBOSOMAL PROTEIN S12 YCAO"/>
    <property type="match status" value="1"/>
</dbReference>
<dbReference type="InterPro" id="IPR003718">
    <property type="entry name" value="OsmC/Ohr_fam"/>
</dbReference>
<dbReference type="InterPro" id="IPR029058">
    <property type="entry name" value="AB_hydrolase_fold"/>
</dbReference>
<dbReference type="EMBL" id="CP081297">
    <property type="protein sequence ID" value="QZD88297.1"/>
    <property type="molecule type" value="Genomic_DNA"/>
</dbReference>
<dbReference type="InterPro" id="IPR000073">
    <property type="entry name" value="AB_hydrolase_1"/>
</dbReference>
<dbReference type="InterPro" id="IPR036102">
    <property type="entry name" value="OsmC/Ohrsf"/>
</dbReference>
<dbReference type="Gene3D" id="3.30.300.20">
    <property type="match status" value="1"/>
</dbReference>
<keyword evidence="3" id="KW-1185">Reference proteome</keyword>
<accession>A0ABX8ZL86</accession>
<organism evidence="2 3">
    <name type="scientific">Qipengyuania psychrotolerans</name>
    <dbReference type="NCBI Taxonomy" id="2867238"/>
    <lineage>
        <taxon>Bacteria</taxon>
        <taxon>Pseudomonadati</taxon>
        <taxon>Pseudomonadota</taxon>
        <taxon>Alphaproteobacteria</taxon>
        <taxon>Sphingomonadales</taxon>
        <taxon>Erythrobacteraceae</taxon>
        <taxon>Qipengyuania</taxon>
    </lineage>
</organism>
<dbReference type="SUPFAM" id="SSF53474">
    <property type="entry name" value="alpha/beta-Hydrolases"/>
    <property type="match status" value="1"/>
</dbReference>
<sequence length="405" mass="43570">MPTENLKIVAEAGHELTGSLEMPTGLVRGAALFAHCFTCTKQSKAAVSVARALAAEGIATLRFDFTGLGGSEGDFGRAGFAVDVSDLVAAAEHLLERFSHPILLVGHSLGGAAVLAAAREIGLERVAAIATIGAPSDVPHVLHNIDGDIEAIRTNGEGAVKIGGREFCLGRDFIEKVENIDLLKEVESLRKPLLFLHSPTDAIVGIEHAGALFQSAKHPKSFVSLEGADHLLLKEEDAEFAARVIAGWAHRYLPLRDDWPMPEVGIVARTGHGKFGTEVHTGSHQFVADEPKSYGGDDTGPTPYDLLNASLGTCTAMTMKMYADRKGWPLEGVSVHVTHERKHEEVCDHVEAMVEGKQMQSLNRAISMRGDALDDTQRAKLMEIADKCPVHRTLEGVLHVHTQET</sequence>
<evidence type="ECO:0000313" key="2">
    <source>
        <dbReference type="EMBL" id="QZD88297.1"/>
    </source>
</evidence>
<feature type="domain" description="AB hydrolase-1" evidence="1">
    <location>
        <begin position="32"/>
        <end position="242"/>
    </location>
</feature>
<dbReference type="Proteomes" id="UP000824280">
    <property type="component" value="Chromosome"/>
</dbReference>
<dbReference type="Gene3D" id="3.40.50.1820">
    <property type="entry name" value="alpha/beta hydrolase"/>
    <property type="match status" value="1"/>
</dbReference>
<proteinExistence type="predicted"/>
<name>A0ABX8ZL86_9SPHN</name>
<dbReference type="Pfam" id="PF12697">
    <property type="entry name" value="Abhydrolase_6"/>
    <property type="match status" value="1"/>
</dbReference>
<dbReference type="SUPFAM" id="SSF82784">
    <property type="entry name" value="OsmC-like"/>
    <property type="match status" value="1"/>
</dbReference>
<evidence type="ECO:0000259" key="1">
    <source>
        <dbReference type="Pfam" id="PF12697"/>
    </source>
</evidence>
<reference evidence="2 3" key="1">
    <citation type="submission" date="2021-08" db="EMBL/GenBank/DDBJ databases">
        <title>Comparative Genomics Analysis of the Genus Qipengyuania Reveals Extensive Genetic Diversity and Metabolic Versatility, Including the Description of Fifteen Novel Species.</title>
        <authorList>
            <person name="Liu Y."/>
        </authorList>
    </citation>
    <scope>NUCLEOTIDE SEQUENCE [LARGE SCALE GENOMIC DNA]</scope>
    <source>
        <strain evidence="2 3">1XM2-8</strain>
    </source>
</reference>
<dbReference type="InterPro" id="IPR015946">
    <property type="entry name" value="KH_dom-like_a/b"/>
</dbReference>
<dbReference type="Pfam" id="PF02566">
    <property type="entry name" value="OsmC"/>
    <property type="match status" value="1"/>
</dbReference>